<reference evidence="4 5" key="1">
    <citation type="submission" date="2021-06" db="EMBL/GenBank/DDBJ databases">
        <title>Complete genome of Haloferula helveola possessing various polysaccharide degrading enzymes.</title>
        <authorList>
            <person name="Takami H."/>
            <person name="Huang C."/>
            <person name="Hamasaki K."/>
        </authorList>
    </citation>
    <scope>NUCLEOTIDE SEQUENCE [LARGE SCALE GENOMIC DNA]</scope>
    <source>
        <strain evidence="4 5">CN-1</strain>
    </source>
</reference>
<dbReference type="Gene3D" id="3.40.50.11290">
    <property type="match status" value="1"/>
</dbReference>
<dbReference type="Proteomes" id="UP001374893">
    <property type="component" value="Chromosome"/>
</dbReference>
<dbReference type="RefSeq" id="WP_338689825.1">
    <property type="nucleotide sequence ID" value="NZ_AP024702.1"/>
</dbReference>
<feature type="region of interest" description="Disordered" evidence="1">
    <location>
        <begin position="1"/>
        <end position="20"/>
    </location>
</feature>
<dbReference type="PANTHER" id="PTHR34595:SF2">
    <property type="entry name" value="BLR2978 PROTEIN"/>
    <property type="match status" value="1"/>
</dbReference>
<name>A0ABN6H1V0_9BACT</name>
<accession>A0ABN6H1V0</accession>
<dbReference type="InterPro" id="IPR007296">
    <property type="entry name" value="DUF403"/>
</dbReference>
<dbReference type="InterPro" id="IPR025841">
    <property type="entry name" value="CP_ATPgrasp_2"/>
</dbReference>
<evidence type="ECO:0000259" key="3">
    <source>
        <dbReference type="Pfam" id="PF14403"/>
    </source>
</evidence>
<dbReference type="Pfam" id="PF04168">
    <property type="entry name" value="Alpha-E"/>
    <property type="match status" value="1"/>
</dbReference>
<feature type="domain" description="Circularly permuted ATP-grasp type 2" evidence="3">
    <location>
        <begin position="96"/>
        <end position="472"/>
    </location>
</feature>
<dbReference type="SUPFAM" id="SSF56059">
    <property type="entry name" value="Glutathione synthetase ATP-binding domain-like"/>
    <property type="match status" value="1"/>
</dbReference>
<evidence type="ECO:0000313" key="5">
    <source>
        <dbReference type="Proteomes" id="UP001374893"/>
    </source>
</evidence>
<feature type="domain" description="DUF403" evidence="2">
    <location>
        <begin position="525"/>
        <end position="841"/>
    </location>
</feature>
<organism evidence="4 5">
    <name type="scientific">Haloferula helveola</name>
    <dbReference type="NCBI Taxonomy" id="490095"/>
    <lineage>
        <taxon>Bacteria</taxon>
        <taxon>Pseudomonadati</taxon>
        <taxon>Verrucomicrobiota</taxon>
        <taxon>Verrucomicrobiia</taxon>
        <taxon>Verrucomicrobiales</taxon>
        <taxon>Verrucomicrobiaceae</taxon>
        <taxon>Haloferula</taxon>
    </lineage>
</organism>
<dbReference type="EMBL" id="AP024702">
    <property type="protein sequence ID" value="BCX47561.1"/>
    <property type="molecule type" value="Genomic_DNA"/>
</dbReference>
<gene>
    <name evidence="4" type="ORF">HAHE_14690</name>
</gene>
<protein>
    <recommendedName>
        <fullName evidence="6">DUF403 domain-containing protein</fullName>
    </recommendedName>
</protein>
<evidence type="ECO:0008006" key="6">
    <source>
        <dbReference type="Google" id="ProtNLM"/>
    </source>
</evidence>
<evidence type="ECO:0000259" key="2">
    <source>
        <dbReference type="Pfam" id="PF04168"/>
    </source>
</evidence>
<dbReference type="Gene3D" id="3.30.1490.270">
    <property type="match status" value="1"/>
</dbReference>
<sequence>MEPGAPQVDDGIPAGTASLLSGYRPEGGRYDEMLSKGGKLREGWDEFLSAFGKIRKEDFVRRWEQAQKLIHENGITYNVYDESRSTERPWELDPVPFVLPEDEWKKIEGALVQRARVLDRILADCYGSRELIRRGLLPPDVVFGNPRFFRPCAGIPQPRGRFLHFYAVDIARAADGQWWVLGDRTQAPSGMGYALENRVVQTRMVPEVARDCRLVRLVNYFREVLEAIANASPRRKEDPRIVLLTPGPLAETYFEHAFLARYLGIALVEGEDLTVRDDHVYLKTLDGLQPVDVILRRLDEEFADPLELMSESQIGVAGILGAIRAGNVAVLNPPGSGLAESPALLAFLPIVCRELLGEDLKMPSVATWWCGQPEALTEVLGRLDKVVIKSALERGKRQVRFPGQESEADRKHLEQSIRANPMDYVAQEIVSFSTAPVWNGNGFDARTIALRVHLVATDDGYAVMPGGLTRFAGESGPERPVSMSMQKGSGSKDTWIVSKDEVPHHQSIYDARYPLALRRSATDFPSRTADNLYWLGRYAERSEFAARVLRQIVARMTSEREFGALPDVAPLWSTVVELGHLAAPLAHQQPAALGVDGLERALFDAIFGTGEVNSLRRIHDVLQRVSSISRDALSHDSWRITQQLAQALQRKRGRRLLDLIPILDQTITLHAALSGMASENTTHTQGWRFLDLGRRLERALYLIRLGELTLRYHERGEPRPLESVLEVIDSSITYRRRHFFAPRLLPVLDLLIYDPTNPRSLAYQFERVDQHLALLPAERVRPYATEARKLLAPLLTQTRTTELSADDLNDELTHIEQVKQFLGTVEGTVEAISSDLTRVYFSVLMPEQSSVAGPSLGVS</sequence>
<dbReference type="InterPro" id="IPR051680">
    <property type="entry name" value="ATP-dep_Glu-Cys_Ligase-2"/>
</dbReference>
<evidence type="ECO:0000313" key="4">
    <source>
        <dbReference type="EMBL" id="BCX47561.1"/>
    </source>
</evidence>
<keyword evidence="5" id="KW-1185">Reference proteome</keyword>
<dbReference type="Pfam" id="PF14403">
    <property type="entry name" value="CP_ATPgrasp_2"/>
    <property type="match status" value="1"/>
</dbReference>
<proteinExistence type="predicted"/>
<evidence type="ECO:0000256" key="1">
    <source>
        <dbReference type="SAM" id="MobiDB-lite"/>
    </source>
</evidence>
<dbReference type="PANTHER" id="PTHR34595">
    <property type="entry name" value="BLR5612 PROTEIN"/>
    <property type="match status" value="1"/>
</dbReference>